<dbReference type="Proteomes" id="UP000664859">
    <property type="component" value="Unassembled WGS sequence"/>
</dbReference>
<dbReference type="EMBL" id="JAFCMP010000519">
    <property type="protein sequence ID" value="KAG5177999.1"/>
    <property type="molecule type" value="Genomic_DNA"/>
</dbReference>
<gene>
    <name evidence="3" type="ORF">JKP88DRAFT_350491</name>
</gene>
<feature type="region of interest" description="Disordered" evidence="1">
    <location>
        <begin position="265"/>
        <end position="325"/>
    </location>
</feature>
<organism evidence="3 4">
    <name type="scientific">Tribonema minus</name>
    <dbReference type="NCBI Taxonomy" id="303371"/>
    <lineage>
        <taxon>Eukaryota</taxon>
        <taxon>Sar</taxon>
        <taxon>Stramenopiles</taxon>
        <taxon>Ochrophyta</taxon>
        <taxon>PX clade</taxon>
        <taxon>Xanthophyceae</taxon>
        <taxon>Tribonematales</taxon>
        <taxon>Tribonemataceae</taxon>
        <taxon>Tribonema</taxon>
    </lineage>
</organism>
<feature type="transmembrane region" description="Helical" evidence="2">
    <location>
        <begin position="589"/>
        <end position="609"/>
    </location>
</feature>
<evidence type="ECO:0000256" key="2">
    <source>
        <dbReference type="SAM" id="Phobius"/>
    </source>
</evidence>
<evidence type="ECO:0000313" key="4">
    <source>
        <dbReference type="Proteomes" id="UP000664859"/>
    </source>
</evidence>
<reference evidence="3" key="1">
    <citation type="submission" date="2021-02" db="EMBL/GenBank/DDBJ databases">
        <title>First Annotated Genome of the Yellow-green Alga Tribonema minus.</title>
        <authorList>
            <person name="Mahan K.M."/>
        </authorList>
    </citation>
    <scope>NUCLEOTIDE SEQUENCE</scope>
    <source>
        <strain evidence="3">UTEX B ZZ1240</strain>
    </source>
</reference>
<dbReference type="AlphaFoldDB" id="A0A836C9W8"/>
<evidence type="ECO:0000256" key="1">
    <source>
        <dbReference type="SAM" id="MobiDB-lite"/>
    </source>
</evidence>
<feature type="region of interest" description="Disordered" evidence="1">
    <location>
        <begin position="172"/>
        <end position="199"/>
    </location>
</feature>
<protein>
    <submittedName>
        <fullName evidence="3">Uncharacterized protein</fullName>
    </submittedName>
</protein>
<feature type="compositionally biased region" description="Low complexity" evidence="1">
    <location>
        <begin position="277"/>
        <end position="302"/>
    </location>
</feature>
<feature type="transmembrane region" description="Helical" evidence="2">
    <location>
        <begin position="616"/>
        <end position="637"/>
    </location>
</feature>
<feature type="transmembrane region" description="Helical" evidence="2">
    <location>
        <begin position="557"/>
        <end position="583"/>
    </location>
</feature>
<keyword evidence="2" id="KW-0812">Transmembrane</keyword>
<feature type="transmembrane region" description="Helical" evidence="2">
    <location>
        <begin position="67"/>
        <end position="85"/>
    </location>
</feature>
<keyword evidence="4" id="KW-1185">Reference proteome</keyword>
<comment type="caution">
    <text evidence="3">The sequence shown here is derived from an EMBL/GenBank/DDBJ whole genome shotgun (WGS) entry which is preliminary data.</text>
</comment>
<feature type="compositionally biased region" description="Low complexity" evidence="1">
    <location>
        <begin position="172"/>
        <end position="182"/>
    </location>
</feature>
<feature type="compositionally biased region" description="Low complexity" evidence="1">
    <location>
        <begin position="310"/>
        <end position="325"/>
    </location>
</feature>
<accession>A0A836C9W8</accession>
<feature type="transmembrane region" description="Helical" evidence="2">
    <location>
        <begin position="521"/>
        <end position="545"/>
    </location>
</feature>
<feature type="transmembrane region" description="Helical" evidence="2">
    <location>
        <begin position="657"/>
        <end position="679"/>
    </location>
</feature>
<name>A0A836C9W8_9STRA</name>
<sequence>MQPDSHAGGDLEAQRDSRHATHEDEVIERVSASLAALAAAAHDTYATVRYPARYAFALCATRWWDRLYLCLLLLYAVAAPLHLTVTERSAEGSASALASASAARIAHALLAMAALVAVPAVGAAVLRVTLPGAFRICAAHQGHDIGVFFALACKCLPGYVATPHASAAAQTAGSRTAGGAASDGQANPTSDPSPSRGGSGWQCLVCKRDNAYPEWWAGRGVEDVRMVLQRKEVDKRQIRAHFTAFTRYPQCVKCFTPCNYTGRSPAFDAPPPPPQQPQLSTSTSRSPGGTTASSTLSSSARASLKKSAQRQRPQQRQQLLLQQSSMESSVAASEMDYDIGYGVKPPRWHAAWRKARRFVRRFTARRRVSHKEPMLFFSKRLMREAEVQFMPDLPWEGLHHSGTFRVGDRIESYANVGQWTPRRTAAARTMPAFTRDRIESYANVGQWTPGRIAAARTGAPPSYDVLYDDSARARHVFPHALRRARPPQQPQLVTLFYACVLFPLVALPLTGAAAYSGAARAAAAAAPVATAAALMVAAVLIQLALAAAANKRAGARLCVTLGTLLLLPWVTLLAFGLLCLARSAGTTDLPWTAALFAPALVLAAAGAPASRCVRPFYGRIWAALSAPWLLFLLTLALKLDGTSGLWPIFSRIPWLGVFAPLQALVLALLALHALLPLVWEVTALVPPRGKGAAGGARTWVRSFKLKFAAGGGGGLRPR</sequence>
<feature type="transmembrane region" description="Helical" evidence="2">
    <location>
        <begin position="492"/>
        <end position="515"/>
    </location>
</feature>
<feature type="region of interest" description="Disordered" evidence="1">
    <location>
        <begin position="1"/>
        <end position="22"/>
    </location>
</feature>
<keyword evidence="2" id="KW-1133">Transmembrane helix</keyword>
<feature type="compositionally biased region" description="Basic and acidic residues" evidence="1">
    <location>
        <begin position="7"/>
        <end position="22"/>
    </location>
</feature>
<evidence type="ECO:0000313" key="3">
    <source>
        <dbReference type="EMBL" id="KAG5177999.1"/>
    </source>
</evidence>
<feature type="transmembrane region" description="Helical" evidence="2">
    <location>
        <begin position="105"/>
        <end position="126"/>
    </location>
</feature>
<proteinExistence type="predicted"/>
<keyword evidence="2" id="KW-0472">Membrane</keyword>
<feature type="compositionally biased region" description="Polar residues" evidence="1">
    <location>
        <begin position="184"/>
        <end position="193"/>
    </location>
</feature>